<sequence>MDPAKEDAIYNERFVRIICIGAGASGICLAYKLKRSFVNFSLVVYDKNPEVGGTWYENRYPGCACDVPSHNYTYSFDPKPDWSSVYPGSKEIRSYFEDFISRHQLGHFIHTSHLVESANWDEGKGEWEVKARNFETGQIVKSTCDILIHATGYLNKPAWPSVTGLDDFKGIKLHSANYDDTVDLKDRNVLIIGSGSSAVQILPAIQPIVRKAKIIIRTPSWVLPDISTETSVFTPDKIEELVNKPELLMALRQENERTMNSIFTVYVKNTVLQNQARGLLESATKDILGQYDMVDKLIPEFSVGCKRVIPSGFRFLRTLKESNVDVIHSSASSFTKSGCVTEDGQHHQADVVICATGFDTSYVPRYPVIASGLNWQTEWSRSIMGYMGVGVASFPNTFTMLGPYTPVTNGPALIAIEAQADYICSFIDRYQTEPIHSISLRPSICEEFKEQVAKAMETLVWTDNCRNSHNNHQIGGRLPTNWPGSTLHYLEAMREPRWDDWDIQYRGNRFAWMGNGISQTEWDPTADLAYYIRERDDSPHSGRKARNLAIAKTGSQPARELHRQAKLGPARNELSTGSITASGKINGV</sequence>
<dbReference type="Proteomes" id="UP001497680">
    <property type="component" value="Unassembled WGS sequence"/>
</dbReference>
<gene>
    <name evidence="1" type="ORF">F4821DRAFT_278102</name>
</gene>
<organism evidence="1 2">
    <name type="scientific">Hypoxylon rubiginosum</name>
    <dbReference type="NCBI Taxonomy" id="110542"/>
    <lineage>
        <taxon>Eukaryota</taxon>
        <taxon>Fungi</taxon>
        <taxon>Dikarya</taxon>
        <taxon>Ascomycota</taxon>
        <taxon>Pezizomycotina</taxon>
        <taxon>Sordariomycetes</taxon>
        <taxon>Xylariomycetidae</taxon>
        <taxon>Xylariales</taxon>
        <taxon>Hypoxylaceae</taxon>
        <taxon>Hypoxylon</taxon>
    </lineage>
</organism>
<proteinExistence type="predicted"/>
<keyword evidence="2" id="KW-1185">Reference proteome</keyword>
<evidence type="ECO:0000313" key="2">
    <source>
        <dbReference type="Proteomes" id="UP001497680"/>
    </source>
</evidence>
<evidence type="ECO:0000313" key="1">
    <source>
        <dbReference type="EMBL" id="KAI6087246.1"/>
    </source>
</evidence>
<reference evidence="1 2" key="1">
    <citation type="journal article" date="2022" name="New Phytol.">
        <title>Ecological generalism drives hyperdiversity of secondary metabolite gene clusters in xylarialean endophytes.</title>
        <authorList>
            <person name="Franco M.E.E."/>
            <person name="Wisecaver J.H."/>
            <person name="Arnold A.E."/>
            <person name="Ju Y.M."/>
            <person name="Slot J.C."/>
            <person name="Ahrendt S."/>
            <person name="Moore L.P."/>
            <person name="Eastman K.E."/>
            <person name="Scott K."/>
            <person name="Konkel Z."/>
            <person name="Mondo S.J."/>
            <person name="Kuo A."/>
            <person name="Hayes R.D."/>
            <person name="Haridas S."/>
            <person name="Andreopoulos B."/>
            <person name="Riley R."/>
            <person name="LaButti K."/>
            <person name="Pangilinan J."/>
            <person name="Lipzen A."/>
            <person name="Amirebrahimi M."/>
            <person name="Yan J."/>
            <person name="Adam C."/>
            <person name="Keymanesh K."/>
            <person name="Ng V."/>
            <person name="Louie K."/>
            <person name="Northen T."/>
            <person name="Drula E."/>
            <person name="Henrissat B."/>
            <person name="Hsieh H.M."/>
            <person name="Youens-Clark K."/>
            <person name="Lutzoni F."/>
            <person name="Miadlikowska J."/>
            <person name="Eastwood D.C."/>
            <person name="Hamelin R.C."/>
            <person name="Grigoriev I.V."/>
            <person name="U'Ren J.M."/>
        </authorList>
    </citation>
    <scope>NUCLEOTIDE SEQUENCE [LARGE SCALE GENOMIC DNA]</scope>
    <source>
        <strain evidence="1 2">ER1909</strain>
    </source>
</reference>
<name>A0ACC0D407_9PEZI</name>
<accession>A0ACC0D407</accession>
<comment type="caution">
    <text evidence="1">The sequence shown here is derived from an EMBL/GenBank/DDBJ whole genome shotgun (WGS) entry which is preliminary data.</text>
</comment>
<protein>
    <submittedName>
        <fullName evidence="1">FAD/NAD(P)-binding domain-containing protein</fullName>
    </submittedName>
</protein>
<dbReference type="EMBL" id="MU394309">
    <property type="protein sequence ID" value="KAI6087246.1"/>
    <property type="molecule type" value="Genomic_DNA"/>
</dbReference>